<dbReference type="PANTHER" id="PTHR40841">
    <property type="entry name" value="SIDEROPHORE TRIACETYLFUSARININE C ESTERASE"/>
    <property type="match status" value="1"/>
</dbReference>
<keyword evidence="3" id="KW-0802">TPR repeat</keyword>
<evidence type="ECO:0000313" key="4">
    <source>
        <dbReference type="EMBL" id="MCL6294345.1"/>
    </source>
</evidence>
<evidence type="ECO:0000256" key="1">
    <source>
        <dbReference type="ARBA" id="ARBA00005622"/>
    </source>
</evidence>
<comment type="caution">
    <text evidence="4">The sequence shown here is derived from an EMBL/GenBank/DDBJ whole genome shotgun (WGS) entry which is preliminary data.</text>
</comment>
<protein>
    <submittedName>
        <fullName evidence="4">Alpha/beta hydrolase-fold protein</fullName>
    </submittedName>
</protein>
<sequence length="416" mass="46587">MKKQLIFIFCTFFVISIIKVEAQQVEHKKITIGIVDSIKSNALHELRKIWVHLPDGNVNSNEKYPVVYLLDGNAHFSSVTGMIHQLSSVNGNTIVPKMIVVGIPNTNRMRDLTPTPENNLNSGEINNNGPGGGNNFMDFIEKELIPYIDSKYPTSPYRTYIGHSLGGLTVINTLLKRPGIFNSYVAIDPSLWWADSATLEEAKTVLNNKNLSKESLFVGIANTMGPDKEISTVMQDTTGTTQHIRDILEFSKKVVPNSSSQLDFGYKYYENDSHGSVPLITTYDALHFIFSWYDIGNDLIPKIMSPDISADIVISDVTKHYENVSTKMGYSILPPEDLINQMGYGSMNQKMNKKALAFFKMNVKNYPNKSNVYDSLGDYYSSVKETKKAIKAYEKALSTGGGNNYSKEKLDKLKNQ</sequence>
<proteinExistence type="inferred from homology"/>
<dbReference type="Proteomes" id="UP001165381">
    <property type="component" value="Unassembled WGS sequence"/>
</dbReference>
<dbReference type="PANTHER" id="PTHR40841:SF2">
    <property type="entry name" value="SIDEROPHORE-DEGRADING ESTERASE (EUROFUNG)"/>
    <property type="match status" value="1"/>
</dbReference>
<dbReference type="EMBL" id="JAMFLZ010000002">
    <property type="protein sequence ID" value="MCL6294345.1"/>
    <property type="molecule type" value="Genomic_DNA"/>
</dbReference>
<dbReference type="InterPro" id="IPR019734">
    <property type="entry name" value="TPR_rpt"/>
</dbReference>
<feature type="repeat" description="TPR" evidence="3">
    <location>
        <begin position="370"/>
        <end position="403"/>
    </location>
</feature>
<keyword evidence="2 4" id="KW-0378">Hydrolase</keyword>
<dbReference type="PROSITE" id="PS50005">
    <property type="entry name" value="TPR"/>
    <property type="match status" value="1"/>
</dbReference>
<keyword evidence="5" id="KW-1185">Reference proteome</keyword>
<dbReference type="GO" id="GO:0016787">
    <property type="term" value="F:hydrolase activity"/>
    <property type="evidence" value="ECO:0007669"/>
    <property type="project" value="UniProtKB-KW"/>
</dbReference>
<dbReference type="InterPro" id="IPR052558">
    <property type="entry name" value="Siderophore_Hydrolase_D"/>
</dbReference>
<evidence type="ECO:0000313" key="5">
    <source>
        <dbReference type="Proteomes" id="UP001165381"/>
    </source>
</evidence>
<accession>A0ABT0QBJ2</accession>
<organism evidence="4 5">
    <name type="scientific">Jejuia spongiicola</name>
    <dbReference type="NCBI Taxonomy" id="2942207"/>
    <lineage>
        <taxon>Bacteria</taxon>
        <taxon>Pseudomonadati</taxon>
        <taxon>Bacteroidota</taxon>
        <taxon>Flavobacteriia</taxon>
        <taxon>Flavobacteriales</taxon>
        <taxon>Flavobacteriaceae</taxon>
        <taxon>Jejuia</taxon>
    </lineage>
</organism>
<dbReference type="Gene3D" id="3.40.50.1820">
    <property type="entry name" value="alpha/beta hydrolase"/>
    <property type="match status" value="1"/>
</dbReference>
<dbReference type="InterPro" id="IPR029058">
    <property type="entry name" value="AB_hydrolase_fold"/>
</dbReference>
<dbReference type="InterPro" id="IPR011990">
    <property type="entry name" value="TPR-like_helical_dom_sf"/>
</dbReference>
<dbReference type="InterPro" id="IPR000801">
    <property type="entry name" value="Esterase-like"/>
</dbReference>
<reference evidence="4" key="1">
    <citation type="submission" date="2022-05" db="EMBL/GenBank/DDBJ databases">
        <authorList>
            <person name="Park J.-S."/>
        </authorList>
    </citation>
    <scope>NUCLEOTIDE SEQUENCE</scope>
    <source>
        <strain evidence="4">2012CJ34-3</strain>
    </source>
</reference>
<dbReference type="SUPFAM" id="SSF48452">
    <property type="entry name" value="TPR-like"/>
    <property type="match status" value="1"/>
</dbReference>
<dbReference type="SUPFAM" id="SSF53474">
    <property type="entry name" value="alpha/beta-Hydrolases"/>
    <property type="match status" value="1"/>
</dbReference>
<gene>
    <name evidence="4" type="ORF">M3P09_05030</name>
</gene>
<comment type="similarity">
    <text evidence="1">Belongs to the esterase D family.</text>
</comment>
<dbReference type="Pfam" id="PF00756">
    <property type="entry name" value="Esterase"/>
    <property type="match status" value="1"/>
</dbReference>
<name>A0ABT0QBJ2_9FLAO</name>
<dbReference type="RefSeq" id="WP_099564300.1">
    <property type="nucleotide sequence ID" value="NZ_JAMFLZ010000002.1"/>
</dbReference>
<evidence type="ECO:0000256" key="3">
    <source>
        <dbReference type="PROSITE-ProRule" id="PRU00339"/>
    </source>
</evidence>
<evidence type="ECO:0000256" key="2">
    <source>
        <dbReference type="ARBA" id="ARBA00022801"/>
    </source>
</evidence>